<dbReference type="VEuPathDB" id="FungiDB:AAP_05264"/>
<dbReference type="EMBL" id="AZGZ01000029">
    <property type="protein sequence ID" value="KZZ87998.1"/>
    <property type="molecule type" value="Genomic_DNA"/>
</dbReference>
<dbReference type="Proteomes" id="UP000242877">
    <property type="component" value="Unassembled WGS sequence"/>
</dbReference>
<keyword evidence="3" id="KW-1185">Reference proteome</keyword>
<evidence type="ECO:0000313" key="2">
    <source>
        <dbReference type="EMBL" id="KZZ87998.1"/>
    </source>
</evidence>
<dbReference type="AlphaFoldDB" id="A0A167VTS4"/>
<organism evidence="2 3">
    <name type="scientific">Ascosphaera apis ARSEF 7405</name>
    <dbReference type="NCBI Taxonomy" id="392613"/>
    <lineage>
        <taxon>Eukaryota</taxon>
        <taxon>Fungi</taxon>
        <taxon>Dikarya</taxon>
        <taxon>Ascomycota</taxon>
        <taxon>Pezizomycotina</taxon>
        <taxon>Eurotiomycetes</taxon>
        <taxon>Eurotiomycetidae</taxon>
        <taxon>Onygenales</taxon>
        <taxon>Ascosphaeraceae</taxon>
        <taxon>Ascosphaera</taxon>
    </lineage>
</organism>
<dbReference type="OrthoDB" id="10540780at2759"/>
<comment type="caution">
    <text evidence="2">The sequence shown here is derived from an EMBL/GenBank/DDBJ whole genome shotgun (WGS) entry which is preliminary data.</text>
</comment>
<accession>A0A167VTS4</accession>
<evidence type="ECO:0000256" key="1">
    <source>
        <dbReference type="SAM" id="MobiDB-lite"/>
    </source>
</evidence>
<gene>
    <name evidence="2" type="ORF">AAP_05264</name>
</gene>
<proteinExistence type="predicted"/>
<name>A0A167VTS4_9EURO</name>
<protein>
    <submittedName>
        <fullName evidence="2">Uncharacterized protein</fullName>
    </submittedName>
</protein>
<evidence type="ECO:0000313" key="3">
    <source>
        <dbReference type="Proteomes" id="UP000242877"/>
    </source>
</evidence>
<sequence length="116" mass="13138">MRRFNLFTLKSREIVVQEHSESISGPTEIHDATNAQNPRGIRNTLRKLLSKFAISHREKAAAKPVPDSNQIETHLNQLDDESLWRLSPFTMKKRAETREVSPMVLPAARFSGLGST</sequence>
<reference evidence="2 3" key="1">
    <citation type="journal article" date="2016" name="Genome Biol. Evol.">
        <title>Divergent and convergent evolution of fungal pathogenicity.</title>
        <authorList>
            <person name="Shang Y."/>
            <person name="Xiao G."/>
            <person name="Zheng P."/>
            <person name="Cen K."/>
            <person name="Zhan S."/>
            <person name="Wang C."/>
        </authorList>
    </citation>
    <scope>NUCLEOTIDE SEQUENCE [LARGE SCALE GENOMIC DNA]</scope>
    <source>
        <strain evidence="2 3">ARSEF 7405</strain>
    </source>
</reference>
<feature type="region of interest" description="Disordered" evidence="1">
    <location>
        <begin position="18"/>
        <end position="38"/>
    </location>
</feature>